<sequence length="220" mass="24494">MKTNAELQKDVQDAIKWEPLLHSEEIGVAAKDGVVSLTGTVDSYAKKVQAEKAASNVSGVKVLVENIKVKFPDPRSKTDNEIAREIVAAFESNTVIPEEKIHVKVEDGWVDLDGELAWDYLREITENSIQFLPGVKGIFNNITIKSDIQNTIEKKDVEEALRRSSIDSKEINVSVSGTTVTLTGAVHSWSQKKEAERIAWKTPGIEHVNNELAVDFEYDF</sequence>
<dbReference type="Gene3D" id="3.30.1340.30">
    <property type="match status" value="3"/>
</dbReference>
<dbReference type="EMBL" id="FOIU01000001">
    <property type="protein sequence ID" value="SEW15290.1"/>
    <property type="molecule type" value="Genomic_DNA"/>
</dbReference>
<dbReference type="SMART" id="SM00749">
    <property type="entry name" value="BON"/>
    <property type="match status" value="2"/>
</dbReference>
<dbReference type="STRING" id="356305.SAMN05421841_1292"/>
<dbReference type="Proteomes" id="UP000199469">
    <property type="component" value="Unassembled WGS sequence"/>
</dbReference>
<organism evidence="2 3">
    <name type="scientific">Chryseobacterium wanjuense</name>
    <dbReference type="NCBI Taxonomy" id="356305"/>
    <lineage>
        <taxon>Bacteria</taxon>
        <taxon>Pseudomonadati</taxon>
        <taxon>Bacteroidota</taxon>
        <taxon>Flavobacteriia</taxon>
        <taxon>Flavobacteriales</taxon>
        <taxon>Weeksellaceae</taxon>
        <taxon>Chryseobacterium group</taxon>
        <taxon>Chryseobacterium</taxon>
    </lineage>
</organism>
<accession>A0A1I0PLK4</accession>
<protein>
    <submittedName>
        <fullName evidence="2">Osmotically-inducible protein OsmY, contains BON domain</fullName>
    </submittedName>
</protein>
<gene>
    <name evidence="2" type="ORF">SAMN05421841_1292</name>
</gene>
<dbReference type="PANTHER" id="PTHR34606:SF15">
    <property type="entry name" value="BON DOMAIN-CONTAINING PROTEIN"/>
    <property type="match status" value="1"/>
</dbReference>
<dbReference type="InterPro" id="IPR051686">
    <property type="entry name" value="Lipoprotein_DolP"/>
</dbReference>
<dbReference type="RefSeq" id="WP_089791182.1">
    <property type="nucleotide sequence ID" value="NZ_FOIU01000001.1"/>
</dbReference>
<dbReference type="AlphaFoldDB" id="A0A1I0PLK4"/>
<evidence type="ECO:0000313" key="2">
    <source>
        <dbReference type="EMBL" id="SEW15290.1"/>
    </source>
</evidence>
<evidence type="ECO:0000259" key="1">
    <source>
        <dbReference type="PROSITE" id="PS50914"/>
    </source>
</evidence>
<dbReference type="Pfam" id="PF04972">
    <property type="entry name" value="BON"/>
    <property type="match status" value="3"/>
</dbReference>
<dbReference type="OrthoDB" id="870892at2"/>
<reference evidence="3" key="1">
    <citation type="submission" date="2016-10" db="EMBL/GenBank/DDBJ databases">
        <authorList>
            <person name="Varghese N."/>
            <person name="Submissions S."/>
        </authorList>
    </citation>
    <scope>NUCLEOTIDE SEQUENCE [LARGE SCALE GENOMIC DNA]</scope>
    <source>
        <strain evidence="3">DSM 17724</strain>
    </source>
</reference>
<name>A0A1I0PLK4_9FLAO</name>
<dbReference type="InterPro" id="IPR014004">
    <property type="entry name" value="Transpt-assoc_nodulatn_dom_bac"/>
</dbReference>
<feature type="domain" description="BON" evidence="1">
    <location>
        <begin position="3"/>
        <end position="71"/>
    </location>
</feature>
<dbReference type="InterPro" id="IPR007055">
    <property type="entry name" value="BON_dom"/>
</dbReference>
<feature type="domain" description="BON" evidence="1">
    <location>
        <begin position="78"/>
        <end position="146"/>
    </location>
</feature>
<dbReference type="PROSITE" id="PS50914">
    <property type="entry name" value="BON"/>
    <property type="match status" value="3"/>
</dbReference>
<proteinExistence type="predicted"/>
<evidence type="ECO:0000313" key="3">
    <source>
        <dbReference type="Proteomes" id="UP000199469"/>
    </source>
</evidence>
<keyword evidence="3" id="KW-1185">Reference proteome</keyword>
<feature type="domain" description="BON" evidence="1">
    <location>
        <begin position="148"/>
        <end position="216"/>
    </location>
</feature>
<dbReference type="PANTHER" id="PTHR34606">
    <property type="entry name" value="BON DOMAIN-CONTAINING PROTEIN"/>
    <property type="match status" value="1"/>
</dbReference>